<comment type="caution">
    <text evidence="1">The sequence shown here is derived from an EMBL/GenBank/DDBJ whole genome shotgun (WGS) entry which is preliminary data.</text>
</comment>
<organism evidence="1 2">
    <name type="scientific">Alligator mississippiensis</name>
    <name type="common">American alligator</name>
    <dbReference type="NCBI Taxonomy" id="8496"/>
    <lineage>
        <taxon>Eukaryota</taxon>
        <taxon>Metazoa</taxon>
        <taxon>Chordata</taxon>
        <taxon>Craniata</taxon>
        <taxon>Vertebrata</taxon>
        <taxon>Euteleostomi</taxon>
        <taxon>Archelosauria</taxon>
        <taxon>Archosauria</taxon>
        <taxon>Crocodylia</taxon>
        <taxon>Alligatoridae</taxon>
        <taxon>Alligatorinae</taxon>
        <taxon>Alligator</taxon>
    </lineage>
</organism>
<name>A0A151MIW0_ALLMI</name>
<reference evidence="1 2" key="1">
    <citation type="journal article" date="2012" name="Genome Biol.">
        <title>Sequencing three crocodilian genomes to illuminate the evolution of archosaurs and amniotes.</title>
        <authorList>
            <person name="St John J.A."/>
            <person name="Braun E.L."/>
            <person name="Isberg S.R."/>
            <person name="Miles L.G."/>
            <person name="Chong A.Y."/>
            <person name="Gongora J."/>
            <person name="Dalzell P."/>
            <person name="Moran C."/>
            <person name="Bed'hom B."/>
            <person name="Abzhanov A."/>
            <person name="Burgess S.C."/>
            <person name="Cooksey A.M."/>
            <person name="Castoe T.A."/>
            <person name="Crawford N.G."/>
            <person name="Densmore L.D."/>
            <person name="Drew J.C."/>
            <person name="Edwards S.V."/>
            <person name="Faircloth B.C."/>
            <person name="Fujita M.K."/>
            <person name="Greenwold M.J."/>
            <person name="Hoffmann F.G."/>
            <person name="Howard J.M."/>
            <person name="Iguchi T."/>
            <person name="Janes D.E."/>
            <person name="Khan S.Y."/>
            <person name="Kohno S."/>
            <person name="de Koning A.J."/>
            <person name="Lance S.L."/>
            <person name="McCarthy F.M."/>
            <person name="McCormack J.E."/>
            <person name="Merchant M.E."/>
            <person name="Peterson D.G."/>
            <person name="Pollock D.D."/>
            <person name="Pourmand N."/>
            <person name="Raney B.J."/>
            <person name="Roessler K.A."/>
            <person name="Sanford J.R."/>
            <person name="Sawyer R.H."/>
            <person name="Schmidt C.J."/>
            <person name="Triplett E.W."/>
            <person name="Tuberville T.D."/>
            <person name="Venegas-Anaya M."/>
            <person name="Howard J.T."/>
            <person name="Jarvis E.D."/>
            <person name="Guillette L.J.Jr."/>
            <person name="Glenn T.C."/>
            <person name="Green R.E."/>
            <person name="Ray D.A."/>
        </authorList>
    </citation>
    <scope>NUCLEOTIDE SEQUENCE [LARGE SCALE GENOMIC DNA]</scope>
    <source>
        <strain evidence="1">KSC_2009_1</strain>
    </source>
</reference>
<keyword evidence="2" id="KW-1185">Reference proteome</keyword>
<proteinExistence type="predicted"/>
<gene>
    <name evidence="1" type="ORF">Y1Q_0002085</name>
</gene>
<dbReference type="Proteomes" id="UP000050525">
    <property type="component" value="Unassembled WGS sequence"/>
</dbReference>
<dbReference type="EMBL" id="AKHW03006071">
    <property type="protein sequence ID" value="KYO24468.1"/>
    <property type="molecule type" value="Genomic_DNA"/>
</dbReference>
<sequence length="128" mass="14468">MPWSNVFHRKGQSVAVQLQSGPSGQEEETRTSADIRMAEMLFHACTSMVFQHSLKGMRRQGALSLWQQEAWYSFHSKKQCCSIVTMPGKNMTFLCNSGTILVSCLTDSDMVVITLSLPWRNMAHPRIT</sequence>
<dbReference type="AlphaFoldDB" id="A0A151MIW0"/>
<protein>
    <submittedName>
        <fullName evidence="1">Uncharacterized protein</fullName>
    </submittedName>
</protein>
<accession>A0A151MIW0</accession>
<evidence type="ECO:0000313" key="2">
    <source>
        <dbReference type="Proteomes" id="UP000050525"/>
    </source>
</evidence>
<evidence type="ECO:0000313" key="1">
    <source>
        <dbReference type="EMBL" id="KYO24468.1"/>
    </source>
</evidence>